<gene>
    <name evidence="2" type="primary">LOC107303883</name>
</gene>
<evidence type="ECO:0000256" key="1">
    <source>
        <dbReference type="SAM" id="Phobius"/>
    </source>
</evidence>
<keyword evidence="1" id="KW-1133">Transmembrane helix</keyword>
<dbReference type="HOGENOM" id="CLU_084921_0_0_1"/>
<keyword evidence="1" id="KW-0472">Membrane</keyword>
<keyword evidence="1" id="KW-0812">Transmembrane</keyword>
<name>J3LQ23_ORYBR</name>
<dbReference type="KEGG" id="obr:107303883"/>
<proteinExistence type="predicted"/>
<keyword evidence="3" id="KW-1185">Reference proteome</keyword>
<evidence type="ECO:0000313" key="3">
    <source>
        <dbReference type="Proteomes" id="UP000006038"/>
    </source>
</evidence>
<dbReference type="Gramene" id="OB03G31490.1">
    <property type="protein sequence ID" value="OB03G31490.1"/>
    <property type="gene ID" value="OB03G31490"/>
</dbReference>
<organism evidence="2">
    <name type="scientific">Oryza brachyantha</name>
    <name type="common">malo sina</name>
    <dbReference type="NCBI Taxonomy" id="4533"/>
    <lineage>
        <taxon>Eukaryota</taxon>
        <taxon>Viridiplantae</taxon>
        <taxon>Streptophyta</taxon>
        <taxon>Embryophyta</taxon>
        <taxon>Tracheophyta</taxon>
        <taxon>Spermatophyta</taxon>
        <taxon>Magnoliopsida</taxon>
        <taxon>Liliopsida</taxon>
        <taxon>Poales</taxon>
        <taxon>Poaceae</taxon>
        <taxon>BOP clade</taxon>
        <taxon>Oryzoideae</taxon>
        <taxon>Oryzeae</taxon>
        <taxon>Oryzinae</taxon>
        <taxon>Oryza</taxon>
    </lineage>
</organism>
<reference evidence="2" key="2">
    <citation type="submission" date="2013-04" db="UniProtKB">
        <authorList>
            <consortium name="EnsemblPlants"/>
        </authorList>
    </citation>
    <scope>IDENTIFICATION</scope>
</reference>
<protein>
    <submittedName>
        <fullName evidence="2">Uncharacterized protein</fullName>
    </submittedName>
</protein>
<sequence length="158" mass="17050">MRLDDDLAMLFELPDPADSFSSTLVSFALDDAVTASADFAHTQVTAGETTEMVEVEEEDEEEPLPDQNKLALPELQGGHGLSPRSKRLVSAVLADLAAGLNPTATTLRLRRAAFWGRVRVAILAVTIATVAAIDLILAIALFSHRRGRYHYDGVPPPT</sequence>
<dbReference type="AlphaFoldDB" id="J3LQ23"/>
<feature type="transmembrane region" description="Helical" evidence="1">
    <location>
        <begin position="120"/>
        <end position="142"/>
    </location>
</feature>
<dbReference type="OrthoDB" id="695887at2759"/>
<dbReference type="RefSeq" id="XP_015690650.1">
    <property type="nucleotide sequence ID" value="XM_015835164.1"/>
</dbReference>
<dbReference type="OMA" id="CLAFHDG"/>
<accession>J3LQ23</accession>
<reference evidence="2" key="1">
    <citation type="journal article" date="2013" name="Nat. Commun.">
        <title>Whole-genome sequencing of Oryza brachyantha reveals mechanisms underlying Oryza genome evolution.</title>
        <authorList>
            <person name="Chen J."/>
            <person name="Huang Q."/>
            <person name="Gao D."/>
            <person name="Wang J."/>
            <person name="Lang Y."/>
            <person name="Liu T."/>
            <person name="Li B."/>
            <person name="Bai Z."/>
            <person name="Luis Goicoechea J."/>
            <person name="Liang C."/>
            <person name="Chen C."/>
            <person name="Zhang W."/>
            <person name="Sun S."/>
            <person name="Liao Y."/>
            <person name="Zhang X."/>
            <person name="Yang L."/>
            <person name="Song C."/>
            <person name="Wang M."/>
            <person name="Shi J."/>
            <person name="Liu G."/>
            <person name="Liu J."/>
            <person name="Zhou H."/>
            <person name="Zhou W."/>
            <person name="Yu Q."/>
            <person name="An N."/>
            <person name="Chen Y."/>
            <person name="Cai Q."/>
            <person name="Wang B."/>
            <person name="Liu B."/>
            <person name="Min J."/>
            <person name="Huang Y."/>
            <person name="Wu H."/>
            <person name="Li Z."/>
            <person name="Zhang Y."/>
            <person name="Yin Y."/>
            <person name="Song W."/>
            <person name="Jiang J."/>
            <person name="Jackson S.A."/>
            <person name="Wing R.A."/>
            <person name="Wang J."/>
            <person name="Chen M."/>
        </authorList>
    </citation>
    <scope>NUCLEOTIDE SEQUENCE [LARGE SCALE GENOMIC DNA]</scope>
    <source>
        <strain evidence="2">cv. IRGC 101232</strain>
    </source>
</reference>
<evidence type="ECO:0000313" key="2">
    <source>
        <dbReference type="EnsemblPlants" id="OB03G31490.1"/>
    </source>
</evidence>
<dbReference type="EnsemblPlants" id="OB03G31490.1">
    <property type="protein sequence ID" value="OB03G31490.1"/>
    <property type="gene ID" value="OB03G31490"/>
</dbReference>
<dbReference type="GeneID" id="107303883"/>
<dbReference type="Proteomes" id="UP000006038">
    <property type="component" value="Chromosome 3"/>
</dbReference>